<dbReference type="RefSeq" id="XP_040697608.1">
    <property type="nucleotide sequence ID" value="XM_040852953.1"/>
</dbReference>
<dbReference type="GO" id="GO:0005975">
    <property type="term" value="P:carbohydrate metabolic process"/>
    <property type="evidence" value="ECO:0007669"/>
    <property type="project" value="InterPro"/>
</dbReference>
<evidence type="ECO:0000313" key="7">
    <source>
        <dbReference type="EMBL" id="OJJ53802.1"/>
    </source>
</evidence>
<gene>
    <name evidence="7" type="ORF">ASPSYDRAFT_94298</name>
</gene>
<dbReference type="GO" id="GO:0016832">
    <property type="term" value="F:aldehyde-lyase activity"/>
    <property type="evidence" value="ECO:0007669"/>
    <property type="project" value="InterPro"/>
</dbReference>
<dbReference type="Gene3D" id="3.40.50.920">
    <property type="match status" value="1"/>
</dbReference>
<comment type="similarity">
    <text evidence="2">Belongs to the XFP family.</text>
</comment>
<feature type="domain" description="Xylulose 5-phosphate/Fructose 6-phosphate phosphoketolase C-terminal" evidence="5">
    <location>
        <begin position="601"/>
        <end position="802"/>
    </location>
</feature>
<dbReference type="PANTHER" id="PTHR31273">
    <property type="entry name" value="PHOSPHOKETOLASE-RELATED"/>
    <property type="match status" value="1"/>
</dbReference>
<evidence type="ECO:0000256" key="3">
    <source>
        <dbReference type="ARBA" id="ARBA00023052"/>
    </source>
</evidence>
<dbReference type="Proteomes" id="UP000184356">
    <property type="component" value="Unassembled WGS sequence"/>
</dbReference>
<dbReference type="Pfam" id="PF09363">
    <property type="entry name" value="XFP_C"/>
    <property type="match status" value="1"/>
</dbReference>
<evidence type="ECO:0000256" key="4">
    <source>
        <dbReference type="ARBA" id="ARBA00023239"/>
    </source>
</evidence>
<keyword evidence="3" id="KW-0786">Thiamine pyrophosphate</keyword>
<dbReference type="InterPro" id="IPR029061">
    <property type="entry name" value="THDP-binding"/>
</dbReference>
<name>A0A1L9T2X6_9EURO</name>
<keyword evidence="4" id="KW-0456">Lyase</keyword>
<dbReference type="Pfam" id="PF03894">
    <property type="entry name" value="XFP"/>
    <property type="match status" value="1"/>
</dbReference>
<dbReference type="InterPro" id="IPR018970">
    <property type="entry name" value="Xul5P/Fru6P_PKetolase_N"/>
</dbReference>
<dbReference type="AlphaFoldDB" id="A0A1L9T2X6"/>
<dbReference type="Gene3D" id="3.40.50.970">
    <property type="match status" value="3"/>
</dbReference>
<dbReference type="GeneID" id="63769026"/>
<dbReference type="EMBL" id="KV878596">
    <property type="protein sequence ID" value="OJJ53802.1"/>
    <property type="molecule type" value="Genomic_DNA"/>
</dbReference>
<dbReference type="PROSITE" id="PS60002">
    <property type="entry name" value="PHOSPHOKETOLASE_1"/>
    <property type="match status" value="1"/>
</dbReference>
<dbReference type="Pfam" id="PF09364">
    <property type="entry name" value="XFP_N"/>
    <property type="match status" value="2"/>
</dbReference>
<organism evidence="7 8">
    <name type="scientific">Aspergillus sydowii CBS 593.65</name>
    <dbReference type="NCBI Taxonomy" id="1036612"/>
    <lineage>
        <taxon>Eukaryota</taxon>
        <taxon>Fungi</taxon>
        <taxon>Dikarya</taxon>
        <taxon>Ascomycota</taxon>
        <taxon>Pezizomycotina</taxon>
        <taxon>Eurotiomycetes</taxon>
        <taxon>Eurotiomycetidae</taxon>
        <taxon>Eurotiales</taxon>
        <taxon>Aspergillaceae</taxon>
        <taxon>Aspergillus</taxon>
        <taxon>Aspergillus subgen. Nidulantes</taxon>
    </lineage>
</organism>
<dbReference type="VEuPathDB" id="FungiDB:ASPSYDRAFT_94298"/>
<dbReference type="InterPro" id="IPR009014">
    <property type="entry name" value="Transketo_C/PFOR_II"/>
</dbReference>
<evidence type="ECO:0000259" key="5">
    <source>
        <dbReference type="Pfam" id="PF09363"/>
    </source>
</evidence>
<feature type="domain" description="Xylulose 5-phosphate/Fructose 6-phosphate phosphoketolase N-terminal" evidence="6">
    <location>
        <begin position="96"/>
        <end position="399"/>
    </location>
</feature>
<sequence length="820" mass="91230">MPGEIIDKPNPEALPSHLPDAANELGVALQTEPLGQTTCNALVKFRRAADYIAAAMIFLLDNVLLQRKLTHGDVKPRLLGASHPPLEYKSNTRDLLTRYRQGHWGTCPGLILVYSHLNLLISRRGLDMLYVVGPGHGAPAILSSLWLEGSLEKFYPDYARNNEGLRNLISNFSTPSGFPSHVNAQTPGAIHEGGELGYALAVSFGAVMDNPNLIVACIVGDGEAETGPTATSWHANKYIDPAESGAVLPILHVNGFKISERTIFGCMDDKELVSLFAGYGYQVRIVSRLEEIDSDLHTSLSWAVDGIHKIQQAARSGKPIWKPRWPLLVLRTPKGWTGPKQLHGQFIEGSFHSHQVPLPGAKTDAEALQALEDWLKSYRPSELFTETGDITDEINYTPPRLPPWKKFSVGKGAEQAATQKAGELIDEVFQLNPHMVRLFSPDELESNKLSAPLVHTVRNFQWDQFSNAQGGRIIEVLSEHLCQGFLQGYTLTGRLGIFPSYESFMGIIHTMMVQYAKFMKTSKETPWRGNVASINYIETGTWVRQEHNGFSHQNPSFIGAVLNLKPTAARVYLPPDANSFLCTLHHCLGSTNYVNLIVGSKHPTPVYLTPEQAGAHCRAGVSVWKFCSTDNGLDPDVVLAGIGVEMMFETICAAAILRKRCPELRVRVLNVTDLMILKKECGHPHALSEESFESLFTYDKPIHFNYHSYPIELQGLLFGRPGLDRITTAGYMEEGTTTTPFDMMLVNQTSRFHVAQMAVQGAARRNEQVRLRHQELYAELNMNISETKRYILRNGTDPDDMHLIPRFGQAVGAEKHRSWE</sequence>
<dbReference type="InterPro" id="IPR005593">
    <property type="entry name" value="Xul5P/Fru6P_PKetolase"/>
</dbReference>
<evidence type="ECO:0000313" key="8">
    <source>
        <dbReference type="Proteomes" id="UP000184356"/>
    </source>
</evidence>
<evidence type="ECO:0000256" key="1">
    <source>
        <dbReference type="ARBA" id="ARBA00001964"/>
    </source>
</evidence>
<dbReference type="PROSITE" id="PS60003">
    <property type="entry name" value="PHOSPHOKETOLASE_2"/>
    <property type="match status" value="1"/>
</dbReference>
<dbReference type="InterPro" id="IPR019789">
    <property type="entry name" value="Xul5P/Fru6P_PKetolase_ThDP_BS"/>
</dbReference>
<evidence type="ECO:0008006" key="9">
    <source>
        <dbReference type="Google" id="ProtNLM"/>
    </source>
</evidence>
<evidence type="ECO:0000256" key="2">
    <source>
        <dbReference type="ARBA" id="ARBA00005623"/>
    </source>
</evidence>
<comment type="cofactor">
    <cofactor evidence="1">
        <name>thiamine diphosphate</name>
        <dbReference type="ChEBI" id="CHEBI:58937"/>
    </cofactor>
</comment>
<dbReference type="SUPFAM" id="SSF52518">
    <property type="entry name" value="Thiamin diphosphate-binding fold (THDP-binding)"/>
    <property type="match status" value="2"/>
</dbReference>
<dbReference type="PIRSF" id="PIRSF017245">
    <property type="entry name" value="Phosphoketolase"/>
    <property type="match status" value="1"/>
</dbReference>
<reference evidence="8" key="1">
    <citation type="journal article" date="2017" name="Genome Biol.">
        <title>Comparative genomics reveals high biological diversity and specific adaptations in the industrially and medically important fungal genus Aspergillus.</title>
        <authorList>
            <person name="de Vries R.P."/>
            <person name="Riley R."/>
            <person name="Wiebenga A."/>
            <person name="Aguilar-Osorio G."/>
            <person name="Amillis S."/>
            <person name="Uchima C.A."/>
            <person name="Anderluh G."/>
            <person name="Asadollahi M."/>
            <person name="Askin M."/>
            <person name="Barry K."/>
            <person name="Battaglia E."/>
            <person name="Bayram O."/>
            <person name="Benocci T."/>
            <person name="Braus-Stromeyer S.A."/>
            <person name="Caldana C."/>
            <person name="Canovas D."/>
            <person name="Cerqueira G.C."/>
            <person name="Chen F."/>
            <person name="Chen W."/>
            <person name="Choi C."/>
            <person name="Clum A."/>
            <person name="Dos Santos R.A."/>
            <person name="Damasio A.R."/>
            <person name="Diallinas G."/>
            <person name="Emri T."/>
            <person name="Fekete E."/>
            <person name="Flipphi M."/>
            <person name="Freyberg S."/>
            <person name="Gallo A."/>
            <person name="Gournas C."/>
            <person name="Habgood R."/>
            <person name="Hainaut M."/>
            <person name="Harispe M.L."/>
            <person name="Henrissat B."/>
            <person name="Hilden K.S."/>
            <person name="Hope R."/>
            <person name="Hossain A."/>
            <person name="Karabika E."/>
            <person name="Karaffa L."/>
            <person name="Karanyi Z."/>
            <person name="Krasevec N."/>
            <person name="Kuo A."/>
            <person name="Kusch H."/>
            <person name="LaButti K."/>
            <person name="Lagendijk E.L."/>
            <person name="Lapidus A."/>
            <person name="Levasseur A."/>
            <person name="Lindquist E."/>
            <person name="Lipzen A."/>
            <person name="Logrieco A.F."/>
            <person name="MacCabe A."/>
            <person name="Maekelae M.R."/>
            <person name="Malavazi I."/>
            <person name="Melin P."/>
            <person name="Meyer V."/>
            <person name="Mielnichuk N."/>
            <person name="Miskei M."/>
            <person name="Molnar A.P."/>
            <person name="Mule G."/>
            <person name="Ngan C.Y."/>
            <person name="Orejas M."/>
            <person name="Orosz E."/>
            <person name="Ouedraogo J.P."/>
            <person name="Overkamp K.M."/>
            <person name="Park H.-S."/>
            <person name="Perrone G."/>
            <person name="Piumi F."/>
            <person name="Punt P.J."/>
            <person name="Ram A.F."/>
            <person name="Ramon A."/>
            <person name="Rauscher S."/>
            <person name="Record E."/>
            <person name="Riano-Pachon D.M."/>
            <person name="Robert V."/>
            <person name="Roehrig J."/>
            <person name="Ruller R."/>
            <person name="Salamov A."/>
            <person name="Salih N.S."/>
            <person name="Samson R.A."/>
            <person name="Sandor E."/>
            <person name="Sanguinetti M."/>
            <person name="Schuetze T."/>
            <person name="Sepcic K."/>
            <person name="Shelest E."/>
            <person name="Sherlock G."/>
            <person name="Sophianopoulou V."/>
            <person name="Squina F.M."/>
            <person name="Sun H."/>
            <person name="Susca A."/>
            <person name="Todd R.B."/>
            <person name="Tsang A."/>
            <person name="Unkles S.E."/>
            <person name="van de Wiele N."/>
            <person name="van Rossen-Uffink D."/>
            <person name="Oliveira J.V."/>
            <person name="Vesth T.C."/>
            <person name="Visser J."/>
            <person name="Yu J.-H."/>
            <person name="Zhou M."/>
            <person name="Andersen M.R."/>
            <person name="Archer D.B."/>
            <person name="Baker S.E."/>
            <person name="Benoit I."/>
            <person name="Brakhage A.A."/>
            <person name="Braus G.H."/>
            <person name="Fischer R."/>
            <person name="Frisvad J.C."/>
            <person name="Goldman G.H."/>
            <person name="Houbraken J."/>
            <person name="Oakley B."/>
            <person name="Pocsi I."/>
            <person name="Scazzocchio C."/>
            <person name="Seiboth B."/>
            <person name="vanKuyk P.A."/>
            <person name="Wortman J."/>
            <person name="Dyer P.S."/>
            <person name="Grigoriev I.V."/>
        </authorList>
    </citation>
    <scope>NUCLEOTIDE SEQUENCE [LARGE SCALE GENOMIC DNA]</scope>
    <source>
        <strain evidence="8">CBS 593.65</strain>
    </source>
</reference>
<evidence type="ECO:0000259" key="6">
    <source>
        <dbReference type="Pfam" id="PF09364"/>
    </source>
</evidence>
<dbReference type="STRING" id="1036612.A0A1L9T2X6"/>
<dbReference type="InterPro" id="IPR019790">
    <property type="entry name" value="Xul5P/Fru6P_PKetolase_CS"/>
</dbReference>
<dbReference type="PANTHER" id="PTHR31273:SF1">
    <property type="entry name" value="PHOSPHOKETOLASE-RELATED"/>
    <property type="match status" value="1"/>
</dbReference>
<dbReference type="OrthoDB" id="2532903at2759"/>
<dbReference type="InterPro" id="IPR018969">
    <property type="entry name" value="Xul5P/Fru6P_PKetolase_C"/>
</dbReference>
<proteinExistence type="inferred from homology"/>
<keyword evidence="8" id="KW-1185">Reference proteome</keyword>
<feature type="domain" description="Xylulose 5-phosphate/Fructose 6-phosphate phosphoketolase N-terminal" evidence="6">
    <location>
        <begin position="37"/>
        <end position="80"/>
    </location>
</feature>
<accession>A0A1L9T2X6</accession>
<protein>
    <recommendedName>
        <fullName evidence="9">Xylulose 5-phosphate/Fructose 6-phosphate phosphoketolase N-terminal domain-containing protein</fullName>
    </recommendedName>
</protein>